<dbReference type="RefSeq" id="WP_082215022.1">
    <property type="nucleotide sequence ID" value="NZ_FUZA01000002.1"/>
</dbReference>
<dbReference type="EMBL" id="FUZA01000002">
    <property type="protein sequence ID" value="SKB84382.1"/>
    <property type="molecule type" value="Genomic_DNA"/>
</dbReference>
<keyword evidence="2" id="KW-1185">Reference proteome</keyword>
<name>A0A1T5EK12_9BACT</name>
<protein>
    <submittedName>
        <fullName evidence="1">Uncharacterized protein</fullName>
    </submittedName>
</protein>
<dbReference type="STRING" id="651661.SAMN05660293_02551"/>
<dbReference type="AlphaFoldDB" id="A0A1T5EK12"/>
<sequence length="83" mass="9888">MRYIKDIPNDKFKIGLYQWNNKYIVKIESGMYEQTYKIDDYEVESAAEIERCMDKLFIAAITSRFDAMHGDFSESLTRNEVIF</sequence>
<evidence type="ECO:0000313" key="1">
    <source>
        <dbReference type="EMBL" id="SKB84382.1"/>
    </source>
</evidence>
<dbReference type="Proteomes" id="UP000190897">
    <property type="component" value="Unassembled WGS sequence"/>
</dbReference>
<reference evidence="2" key="1">
    <citation type="submission" date="2017-02" db="EMBL/GenBank/DDBJ databases">
        <authorList>
            <person name="Varghese N."/>
            <person name="Submissions S."/>
        </authorList>
    </citation>
    <scope>NUCLEOTIDE SEQUENCE [LARGE SCALE GENOMIC DNA]</scope>
    <source>
        <strain evidence="2">DSM 22270</strain>
    </source>
</reference>
<accession>A0A1T5EK12</accession>
<gene>
    <name evidence="1" type="ORF">SAMN05660293_02551</name>
</gene>
<organism evidence="1 2">
    <name type="scientific">Dyadobacter psychrophilus</name>
    <dbReference type="NCBI Taxonomy" id="651661"/>
    <lineage>
        <taxon>Bacteria</taxon>
        <taxon>Pseudomonadati</taxon>
        <taxon>Bacteroidota</taxon>
        <taxon>Cytophagia</taxon>
        <taxon>Cytophagales</taxon>
        <taxon>Spirosomataceae</taxon>
        <taxon>Dyadobacter</taxon>
    </lineage>
</organism>
<evidence type="ECO:0000313" key="2">
    <source>
        <dbReference type="Proteomes" id="UP000190897"/>
    </source>
</evidence>
<dbReference type="OrthoDB" id="1467713at2"/>
<proteinExistence type="predicted"/>